<evidence type="ECO:0000259" key="7">
    <source>
        <dbReference type="PROSITE" id="PS51755"/>
    </source>
</evidence>
<organism evidence="8 9">
    <name type="scientific">Labedella endophytica</name>
    <dbReference type="NCBI Taxonomy" id="1523160"/>
    <lineage>
        <taxon>Bacteria</taxon>
        <taxon>Bacillati</taxon>
        <taxon>Actinomycetota</taxon>
        <taxon>Actinomycetes</taxon>
        <taxon>Micrococcales</taxon>
        <taxon>Microbacteriaceae</taxon>
        <taxon>Labedella</taxon>
    </lineage>
</organism>
<dbReference type="InterPro" id="IPR016032">
    <property type="entry name" value="Sig_transdc_resp-reg_C-effctor"/>
</dbReference>
<dbReference type="PROSITE" id="PS51755">
    <property type="entry name" value="OMPR_PHOB"/>
    <property type="match status" value="1"/>
</dbReference>
<dbReference type="SMART" id="SM00862">
    <property type="entry name" value="Trans_reg_C"/>
    <property type="match status" value="1"/>
</dbReference>
<evidence type="ECO:0000256" key="4">
    <source>
        <dbReference type="ARBA" id="ARBA00023163"/>
    </source>
</evidence>
<evidence type="ECO:0000256" key="3">
    <source>
        <dbReference type="ARBA" id="ARBA00023125"/>
    </source>
</evidence>
<keyword evidence="3 5" id="KW-0238">DNA-binding</keyword>
<dbReference type="AlphaFoldDB" id="A0A433JPT5"/>
<proteinExistence type="inferred from homology"/>
<keyword evidence="4" id="KW-0804">Transcription</keyword>
<dbReference type="Pfam" id="PF00486">
    <property type="entry name" value="Trans_reg_C"/>
    <property type="match status" value="1"/>
</dbReference>
<protein>
    <submittedName>
        <fullName evidence="8">AfsR family transcriptional regulator</fullName>
    </submittedName>
</protein>
<dbReference type="InterPro" id="IPR005158">
    <property type="entry name" value="BTAD"/>
</dbReference>
<feature type="region of interest" description="Disordered" evidence="6">
    <location>
        <begin position="625"/>
        <end position="645"/>
    </location>
</feature>
<feature type="DNA-binding region" description="OmpR/PhoB-type" evidence="5">
    <location>
        <begin position="1"/>
        <end position="100"/>
    </location>
</feature>
<dbReference type="EMBL" id="RZGZ01000004">
    <property type="protein sequence ID" value="RUQ98131.1"/>
    <property type="molecule type" value="Genomic_DNA"/>
</dbReference>
<dbReference type="Gene3D" id="1.10.10.10">
    <property type="entry name" value="Winged helix-like DNA-binding domain superfamily/Winged helix DNA-binding domain"/>
    <property type="match status" value="1"/>
</dbReference>
<feature type="domain" description="OmpR/PhoB-type" evidence="7">
    <location>
        <begin position="1"/>
        <end position="100"/>
    </location>
</feature>
<keyword evidence="2" id="KW-0805">Transcription regulation</keyword>
<dbReference type="InterPro" id="IPR051677">
    <property type="entry name" value="AfsR-DnrI-RedD_regulator"/>
</dbReference>
<sequence length="645" mass="68794">MSDLRIRILGPIEAERGGRALPITKPRLRELLGILVAAHGRVVSTNALIDDLWDGDPPPGAVGAVRTFVGELRRALEPDRAAGAPPSELVTVVDGYAFRVPERAVDAWSVGHAPSAASAQPPDRADDLLTEALLEWRGSAFEEFADRAWAAPARANIASLRTRMVEQLAEARIARGRPDTAVPLLDGFLVEQPWNEEAWRLLALALHRDGRTTQAFRVLSEARERLERAFGIDASSAVETLFHRLSIQDPSLDADPALRSTADALARSSTRAQLESSGPVLTSIAVSGDIAVARVQRLSAIDAAEELGDPLLVAQVTGSFEAPGIWTRSDDEEHAARIVAAAERALDRLPPDAPDRVRARLLATIAMESRGTADRREEAQEAESLSLIVEDPLLQCLAQSSLAMQTFWRTGLAVERSDLGSDITHAGAQSAGITWEITGLFIQLQASCALDDIAQARRHADAIDALAGLHERTLASVFTGWFRWTFEGAATRPPPTGRMPGFEEGIEALDDVTRALRSGRALPPVDPGSYAPWVQPLLLAHSGRRQEALSALREAPDPPKGLLLEVLWCLLAEAAIDLDDAEAARRCVQALAPARGERAAGSAVIDLGPIAAVLDRLTPVAGSAGADAATNLTPPSVPVARGSGG</sequence>
<evidence type="ECO:0000313" key="9">
    <source>
        <dbReference type="Proteomes" id="UP000274909"/>
    </source>
</evidence>
<dbReference type="Pfam" id="PF03704">
    <property type="entry name" value="BTAD"/>
    <property type="match status" value="1"/>
</dbReference>
<dbReference type="PANTHER" id="PTHR35807">
    <property type="entry name" value="TRANSCRIPTIONAL REGULATOR REDD-RELATED"/>
    <property type="match status" value="1"/>
</dbReference>
<evidence type="ECO:0000256" key="5">
    <source>
        <dbReference type="PROSITE-ProRule" id="PRU01091"/>
    </source>
</evidence>
<name>A0A433JPT5_9MICO</name>
<accession>A0A433JPT5</accession>
<evidence type="ECO:0000256" key="2">
    <source>
        <dbReference type="ARBA" id="ARBA00023015"/>
    </source>
</evidence>
<dbReference type="InterPro" id="IPR001867">
    <property type="entry name" value="OmpR/PhoB-type_DNA-bd"/>
</dbReference>
<evidence type="ECO:0000256" key="1">
    <source>
        <dbReference type="ARBA" id="ARBA00005820"/>
    </source>
</evidence>
<dbReference type="InterPro" id="IPR011990">
    <property type="entry name" value="TPR-like_helical_dom_sf"/>
</dbReference>
<evidence type="ECO:0000313" key="8">
    <source>
        <dbReference type="EMBL" id="RUQ98131.1"/>
    </source>
</evidence>
<dbReference type="SUPFAM" id="SSF48452">
    <property type="entry name" value="TPR-like"/>
    <property type="match status" value="1"/>
</dbReference>
<evidence type="ECO:0000256" key="6">
    <source>
        <dbReference type="SAM" id="MobiDB-lite"/>
    </source>
</evidence>
<dbReference type="SMART" id="SM01043">
    <property type="entry name" value="BTAD"/>
    <property type="match status" value="1"/>
</dbReference>
<dbReference type="PANTHER" id="PTHR35807:SF1">
    <property type="entry name" value="TRANSCRIPTIONAL REGULATOR REDD"/>
    <property type="match status" value="1"/>
</dbReference>
<dbReference type="GO" id="GO:0006355">
    <property type="term" value="P:regulation of DNA-templated transcription"/>
    <property type="evidence" value="ECO:0007669"/>
    <property type="project" value="InterPro"/>
</dbReference>
<dbReference type="Proteomes" id="UP000274909">
    <property type="component" value="Unassembled WGS sequence"/>
</dbReference>
<dbReference type="RefSeq" id="WP_127050984.1">
    <property type="nucleotide sequence ID" value="NZ_RZGZ01000004.1"/>
</dbReference>
<gene>
    <name evidence="8" type="ORF">ELQ94_13980</name>
</gene>
<reference evidence="8 9" key="1">
    <citation type="submission" date="2018-12" db="EMBL/GenBank/DDBJ databases">
        <authorList>
            <person name="Li F."/>
        </authorList>
    </citation>
    <scope>NUCLEOTIDE SEQUENCE [LARGE SCALE GENOMIC DNA]</scope>
    <source>
        <strain evidence="8 9">EGI 6500705</strain>
    </source>
</reference>
<dbReference type="GO" id="GO:0003677">
    <property type="term" value="F:DNA binding"/>
    <property type="evidence" value="ECO:0007669"/>
    <property type="project" value="UniProtKB-UniRule"/>
</dbReference>
<dbReference type="GO" id="GO:0000160">
    <property type="term" value="P:phosphorelay signal transduction system"/>
    <property type="evidence" value="ECO:0007669"/>
    <property type="project" value="InterPro"/>
</dbReference>
<dbReference type="InterPro" id="IPR036388">
    <property type="entry name" value="WH-like_DNA-bd_sf"/>
</dbReference>
<dbReference type="OrthoDB" id="134501at2"/>
<keyword evidence="9" id="KW-1185">Reference proteome</keyword>
<dbReference type="Gene3D" id="1.25.40.10">
    <property type="entry name" value="Tetratricopeptide repeat domain"/>
    <property type="match status" value="1"/>
</dbReference>
<dbReference type="SUPFAM" id="SSF46894">
    <property type="entry name" value="C-terminal effector domain of the bipartite response regulators"/>
    <property type="match status" value="1"/>
</dbReference>
<comment type="caution">
    <text evidence="8">The sequence shown here is derived from an EMBL/GenBank/DDBJ whole genome shotgun (WGS) entry which is preliminary data.</text>
</comment>
<comment type="similarity">
    <text evidence="1">Belongs to the AfsR/DnrI/RedD regulatory family.</text>
</comment>